<dbReference type="InterPro" id="IPR006549">
    <property type="entry name" value="HAD-SF_hydro_IIIA"/>
</dbReference>
<evidence type="ECO:0000313" key="1">
    <source>
        <dbReference type="EMBL" id="BCK82831.1"/>
    </source>
</evidence>
<accession>A0A810QBA4</accession>
<evidence type="ECO:0000313" key="2">
    <source>
        <dbReference type="Proteomes" id="UP000679848"/>
    </source>
</evidence>
<evidence type="ECO:0008006" key="3">
    <source>
        <dbReference type="Google" id="ProtNLM"/>
    </source>
</evidence>
<keyword evidence="2" id="KW-1185">Reference proteome</keyword>
<dbReference type="InterPro" id="IPR023214">
    <property type="entry name" value="HAD_sf"/>
</dbReference>
<reference evidence="1" key="1">
    <citation type="submission" date="2020-09" db="EMBL/GenBank/DDBJ databases">
        <title>New species isolated from human feces.</title>
        <authorList>
            <person name="Kitahara M."/>
            <person name="Shigeno Y."/>
            <person name="Shime M."/>
            <person name="Matsumoto Y."/>
            <person name="Nakamura S."/>
            <person name="Motooka D."/>
            <person name="Fukuoka S."/>
            <person name="Nishikawa H."/>
            <person name="Benno Y."/>
        </authorList>
    </citation>
    <scope>NUCLEOTIDE SEQUENCE</scope>
    <source>
        <strain evidence="1">MM59</strain>
    </source>
</reference>
<dbReference type="AlphaFoldDB" id="A0A810QBA4"/>
<organism evidence="1 2">
    <name type="scientific">Pusillibacter faecalis</name>
    <dbReference type="NCBI Taxonomy" id="2714358"/>
    <lineage>
        <taxon>Bacteria</taxon>
        <taxon>Bacillati</taxon>
        <taxon>Bacillota</taxon>
        <taxon>Clostridia</taxon>
        <taxon>Eubacteriales</taxon>
        <taxon>Oscillospiraceae</taxon>
        <taxon>Pusillibacter</taxon>
    </lineage>
</organism>
<dbReference type="KEGG" id="pfaa:MM59RIKEN_01500"/>
<sequence>MPFSLIPGRLFAHYREVTPEYLKKQEITLLLSDLDFTLAPKSVRSPDAELRAWIAALGAEGISLMIVSNNRSGRRVTEFCADLGVPYQGRAGKPSTRGLEAAMARSGADRAHTAMLGDKLLTDMLAANRCGVLALMVEPLGGAVTPWQKVLHALQAPFKAVCRRRVEKSRGKKPTNG</sequence>
<gene>
    <name evidence="1" type="ORF">MM59RIKEN_01500</name>
</gene>
<dbReference type="NCBIfam" id="TIGR01668">
    <property type="entry name" value="YqeG_hyp_ppase"/>
    <property type="match status" value="1"/>
</dbReference>
<dbReference type="Gene3D" id="3.40.50.1000">
    <property type="entry name" value="HAD superfamily/HAD-like"/>
    <property type="match status" value="1"/>
</dbReference>
<dbReference type="InterPro" id="IPR010021">
    <property type="entry name" value="PGPP1/Gep4"/>
</dbReference>
<dbReference type="NCBIfam" id="TIGR01662">
    <property type="entry name" value="HAD-SF-IIIA"/>
    <property type="match status" value="1"/>
</dbReference>
<proteinExistence type="predicted"/>
<dbReference type="InterPro" id="IPR036412">
    <property type="entry name" value="HAD-like_sf"/>
</dbReference>
<dbReference type="RefSeq" id="WP_187032530.1">
    <property type="nucleotide sequence ID" value="NZ_AP023420.1"/>
</dbReference>
<dbReference type="EMBL" id="AP023420">
    <property type="protein sequence ID" value="BCK82831.1"/>
    <property type="molecule type" value="Genomic_DNA"/>
</dbReference>
<dbReference type="SUPFAM" id="SSF56784">
    <property type="entry name" value="HAD-like"/>
    <property type="match status" value="1"/>
</dbReference>
<dbReference type="GO" id="GO:0008962">
    <property type="term" value="F:phosphatidylglycerophosphatase activity"/>
    <property type="evidence" value="ECO:0007669"/>
    <property type="project" value="InterPro"/>
</dbReference>
<dbReference type="Pfam" id="PF13242">
    <property type="entry name" value="Hydrolase_like"/>
    <property type="match status" value="1"/>
</dbReference>
<protein>
    <recommendedName>
        <fullName evidence="3">YqeG family HAD IIIA-type phosphatase</fullName>
    </recommendedName>
</protein>
<dbReference type="Proteomes" id="UP000679848">
    <property type="component" value="Chromosome"/>
</dbReference>
<name>A0A810QBA4_9FIRM</name>